<name>A0A6N2LNN0_SALVM</name>
<dbReference type="PRINTS" id="PR00891">
    <property type="entry name" value="RABGDIREP"/>
</dbReference>
<dbReference type="InterPro" id="IPR018203">
    <property type="entry name" value="GDP_dissociation_inhibitor"/>
</dbReference>
<evidence type="ECO:0000256" key="2">
    <source>
        <dbReference type="ARBA" id="ARBA00022468"/>
    </source>
</evidence>
<dbReference type="GO" id="GO:0005096">
    <property type="term" value="F:GTPase activator activity"/>
    <property type="evidence" value="ECO:0007669"/>
    <property type="project" value="UniProtKB-KW"/>
</dbReference>
<dbReference type="FunFam" id="1.10.405.10:FF:000002">
    <property type="entry name" value="Guanosine nucleotide diphosphate dissociation inhibitor"/>
    <property type="match status" value="1"/>
</dbReference>
<evidence type="ECO:0000256" key="1">
    <source>
        <dbReference type="ARBA" id="ARBA00005593"/>
    </source>
</evidence>
<dbReference type="GO" id="GO:0016192">
    <property type="term" value="P:vesicle-mediated transport"/>
    <property type="evidence" value="ECO:0007669"/>
    <property type="project" value="TreeGrafter"/>
</dbReference>
<comment type="function">
    <text evidence="3">Regulates the GDP/GTP exchange reaction of most RAB proteins by inhibiting the dissociation of GDP from them, and the subsequent binding of GTP.</text>
</comment>
<dbReference type="GO" id="GO:0005093">
    <property type="term" value="F:Rab GDP-dissociation inhibitor activity"/>
    <property type="evidence" value="ECO:0007669"/>
    <property type="project" value="InterPro"/>
</dbReference>
<dbReference type="GO" id="GO:0007264">
    <property type="term" value="P:small GTPase-mediated signal transduction"/>
    <property type="evidence" value="ECO:0007669"/>
    <property type="project" value="InterPro"/>
</dbReference>
<dbReference type="EMBL" id="CAADRP010001580">
    <property type="protein sequence ID" value="VFU42439.1"/>
    <property type="molecule type" value="Genomic_DNA"/>
</dbReference>
<dbReference type="GO" id="GO:0048046">
    <property type="term" value="C:apoplast"/>
    <property type="evidence" value="ECO:0007669"/>
    <property type="project" value="UniProtKB-ARBA"/>
</dbReference>
<evidence type="ECO:0000256" key="3">
    <source>
        <dbReference type="ARBA" id="ARBA00053142"/>
    </source>
</evidence>
<dbReference type="Gene3D" id="3.30.519.10">
    <property type="entry name" value="Guanine Nucleotide Dissociation Inhibitor, domain 2"/>
    <property type="match status" value="2"/>
</dbReference>
<dbReference type="PANTHER" id="PTHR11787:SF8">
    <property type="entry name" value="RAB GDP DISSOCIATION INHIBITOR"/>
    <property type="match status" value="1"/>
</dbReference>
<accession>A0A6N2LNN0</accession>
<organism evidence="5">
    <name type="scientific">Salix viminalis</name>
    <name type="common">Common osier</name>
    <name type="synonym">Basket willow</name>
    <dbReference type="NCBI Taxonomy" id="40686"/>
    <lineage>
        <taxon>Eukaryota</taxon>
        <taxon>Viridiplantae</taxon>
        <taxon>Streptophyta</taxon>
        <taxon>Embryophyta</taxon>
        <taxon>Tracheophyta</taxon>
        <taxon>Spermatophyta</taxon>
        <taxon>Magnoliopsida</taxon>
        <taxon>eudicotyledons</taxon>
        <taxon>Gunneridae</taxon>
        <taxon>Pentapetalae</taxon>
        <taxon>rosids</taxon>
        <taxon>fabids</taxon>
        <taxon>Malpighiales</taxon>
        <taxon>Salicaceae</taxon>
        <taxon>Saliceae</taxon>
        <taxon>Salix</taxon>
    </lineage>
</organism>
<dbReference type="PANTHER" id="PTHR11787">
    <property type="entry name" value="RAB GDP-DISSOCIATION INHIBITOR"/>
    <property type="match status" value="1"/>
</dbReference>
<evidence type="ECO:0000256" key="4">
    <source>
        <dbReference type="RuleBase" id="RU363124"/>
    </source>
</evidence>
<dbReference type="InterPro" id="IPR036188">
    <property type="entry name" value="FAD/NAD-bd_sf"/>
</dbReference>
<protein>
    <recommendedName>
        <fullName evidence="4">Guanosine nucleotide diphosphate dissociation inhibitor</fullName>
    </recommendedName>
</protein>
<evidence type="ECO:0000313" key="5">
    <source>
        <dbReference type="EMBL" id="VFU42439.1"/>
    </source>
</evidence>
<proteinExistence type="inferred from homology"/>
<dbReference type="FunFam" id="3.30.519.10:FF:000015">
    <property type="entry name" value="Guanosine nucleotide diphosphate dissociation inhibitor"/>
    <property type="match status" value="1"/>
</dbReference>
<dbReference type="InterPro" id="IPR000806">
    <property type="entry name" value="RabGDI"/>
</dbReference>
<dbReference type="AlphaFoldDB" id="A0A6N2LNN0"/>
<comment type="similarity">
    <text evidence="1 4">Belongs to the Rab GDI family.</text>
</comment>
<dbReference type="GO" id="GO:0015031">
    <property type="term" value="P:protein transport"/>
    <property type="evidence" value="ECO:0007669"/>
    <property type="project" value="InterPro"/>
</dbReference>
<keyword evidence="2" id="KW-0343">GTPase activation</keyword>
<dbReference type="Gene3D" id="3.50.50.60">
    <property type="entry name" value="FAD/NAD(P)-binding domain"/>
    <property type="match status" value="1"/>
</dbReference>
<reference evidence="5" key="1">
    <citation type="submission" date="2019-03" db="EMBL/GenBank/DDBJ databases">
        <authorList>
            <person name="Mank J."/>
            <person name="Almeida P."/>
        </authorList>
    </citation>
    <scope>NUCLEOTIDE SEQUENCE</scope>
    <source>
        <strain evidence="5">78183</strain>
    </source>
</reference>
<gene>
    <name evidence="5" type="ORF">SVIM_LOCUS254573</name>
</gene>
<dbReference type="GO" id="GO:0005737">
    <property type="term" value="C:cytoplasm"/>
    <property type="evidence" value="ECO:0007669"/>
    <property type="project" value="TreeGrafter"/>
</dbReference>
<dbReference type="SUPFAM" id="SSF54373">
    <property type="entry name" value="FAD-linked reductases, C-terminal domain"/>
    <property type="match status" value="1"/>
</dbReference>
<dbReference type="Gene3D" id="1.10.405.10">
    <property type="entry name" value="Guanine Nucleotide Dissociation Inhibitor, domain 1"/>
    <property type="match status" value="1"/>
</dbReference>
<dbReference type="PRINTS" id="PR00892">
    <property type="entry name" value="RABGDI"/>
</dbReference>
<dbReference type="SUPFAM" id="SSF51905">
    <property type="entry name" value="FAD/NAD(P)-binding domain"/>
    <property type="match status" value="2"/>
</dbReference>
<sequence length="322" mass="36251">MIPKFMMANGNLVRVLIHTDVTKYLYFKAVDGSYVFNKGKVHKVPATDMEALKSPLMGIFEKRRARKFFIYVQNYEDSDPKTHEGMDLTRVTTRELIAKYGLDDNTMDFIGHALALHRDDRYLNEPALDTVKRMKVEFDEEGKVAGVTSEGETAKCKKVVCDPSYLTNKVRKVGRVARAIAIMSHPIPSTDESHSVQVVLPQKQLGRRSDMYLFCCSYTHNVAPKGKFIAFVSTEAETDHPAVELKPGIDLLGPVDEIFFDMYDRYEPVNEPSLDNCFISTSYDATTHFESTVTDVLNMYTMITGKVLDLSVDLSAASAAEE</sequence>
<dbReference type="Pfam" id="PF00996">
    <property type="entry name" value="GDI"/>
    <property type="match status" value="1"/>
</dbReference>